<dbReference type="EMBL" id="FWFW01000010">
    <property type="protein sequence ID" value="SLN55708.1"/>
    <property type="molecule type" value="Genomic_DNA"/>
</dbReference>
<dbReference type="Proteomes" id="UP000193307">
    <property type="component" value="Unassembled WGS sequence"/>
</dbReference>
<accession>A0A1Y5T7F4</accession>
<reference evidence="1 2" key="1">
    <citation type="submission" date="2017-03" db="EMBL/GenBank/DDBJ databases">
        <authorList>
            <person name="Afonso C.L."/>
            <person name="Miller P.J."/>
            <person name="Scott M.A."/>
            <person name="Spackman E."/>
            <person name="Goraichik I."/>
            <person name="Dimitrov K.M."/>
            <person name="Suarez D.L."/>
            <person name="Swayne D.E."/>
        </authorList>
    </citation>
    <scope>NUCLEOTIDE SEQUENCE [LARGE SCALE GENOMIC DNA]</scope>
    <source>
        <strain evidence="1 2">CECT 7971</strain>
    </source>
</reference>
<protein>
    <recommendedName>
        <fullName evidence="3">Alpha/beta hydrolase family protein</fullName>
    </recommendedName>
</protein>
<name>A0A1Y5T7F4_9RHOB</name>
<proteinExistence type="predicted"/>
<evidence type="ECO:0000313" key="1">
    <source>
        <dbReference type="EMBL" id="SLN55708.1"/>
    </source>
</evidence>
<dbReference type="OrthoDB" id="7840740at2"/>
<dbReference type="InterPro" id="IPR029058">
    <property type="entry name" value="AB_hydrolase_fold"/>
</dbReference>
<dbReference type="AlphaFoldDB" id="A0A1Y5T7F4"/>
<evidence type="ECO:0008006" key="3">
    <source>
        <dbReference type="Google" id="ProtNLM"/>
    </source>
</evidence>
<keyword evidence="2" id="KW-1185">Reference proteome</keyword>
<evidence type="ECO:0000313" key="2">
    <source>
        <dbReference type="Proteomes" id="UP000193307"/>
    </source>
</evidence>
<dbReference type="SUPFAM" id="SSF53474">
    <property type="entry name" value="alpha/beta-Hydrolases"/>
    <property type="match status" value="1"/>
</dbReference>
<gene>
    <name evidence="1" type="ORF">PAM7971_02871</name>
</gene>
<dbReference type="RefSeq" id="WP_085849978.1">
    <property type="nucleotide sequence ID" value="NZ_FNZV01000014.1"/>
</dbReference>
<sequence length="232" mass="26594">MLISVFEDDYLKITSRQKQSNDNKNTILLSFTGIGHGMGGIDVQNPEFFGAGRSFDNIIFITDKTRSWGNQLDFKFIKETIAPYVGDRSIYSIGNSMGGFNSIISTSYMPTDVCVSFVPQYSVNPSIVPWERRWKKYTSKIKEYRFESVKNFINDKTRYFIFSGSMGADDRHAKLFPVKDNVHHYSFHNIAHDVAKELKEKGFLERSVQNCFNEESDLPRGIGYDKLSPKST</sequence>
<organism evidence="1 2">
    <name type="scientific">Pacificibacter marinus</name>
    <dbReference type="NCBI Taxonomy" id="658057"/>
    <lineage>
        <taxon>Bacteria</taxon>
        <taxon>Pseudomonadati</taxon>
        <taxon>Pseudomonadota</taxon>
        <taxon>Alphaproteobacteria</taxon>
        <taxon>Rhodobacterales</taxon>
        <taxon>Roseobacteraceae</taxon>
        <taxon>Pacificibacter</taxon>
    </lineage>
</organism>